<evidence type="ECO:0000313" key="7">
    <source>
        <dbReference type="Proteomes" id="UP000198431"/>
    </source>
</evidence>
<keyword evidence="6" id="KW-1185">Reference proteome</keyword>
<dbReference type="Proteomes" id="UP000198431">
    <property type="component" value="Unassembled WGS sequence"/>
</dbReference>
<dbReference type="SMART" id="SM00342">
    <property type="entry name" value="HTH_ARAC"/>
    <property type="match status" value="1"/>
</dbReference>
<feature type="transmembrane region" description="Helical" evidence="2">
    <location>
        <begin position="206"/>
        <end position="227"/>
    </location>
</feature>
<accession>A0AB36P1G8</accession>
<proteinExistence type="predicted"/>
<feature type="transmembrane region" description="Helical" evidence="2">
    <location>
        <begin position="34"/>
        <end position="53"/>
    </location>
</feature>
<feature type="transmembrane region" description="Helical" evidence="2">
    <location>
        <begin position="100"/>
        <end position="118"/>
    </location>
</feature>
<evidence type="ECO:0000256" key="1">
    <source>
        <dbReference type="ARBA" id="ARBA00023125"/>
    </source>
</evidence>
<dbReference type="Proteomes" id="UP000184216">
    <property type="component" value="Unassembled WGS sequence"/>
</dbReference>
<keyword evidence="2" id="KW-0812">Transmembrane</keyword>
<dbReference type="GO" id="GO:0043565">
    <property type="term" value="F:sequence-specific DNA binding"/>
    <property type="evidence" value="ECO:0007669"/>
    <property type="project" value="InterPro"/>
</dbReference>
<evidence type="ECO:0000313" key="6">
    <source>
        <dbReference type="Proteomes" id="UP000184216"/>
    </source>
</evidence>
<sequence length="403" mass="47735">MVDIVLSLFFFIATLVGFATSFMVLFSRKNYSKSFFLGLFLFSLAVVSVYNFYLSATIFKHFPDLFMITKSFIFLVAPSAFLYVRTILFSDKKIFKKYDWLHFLPFLVYFGLTIFVWIGNYIDFHVVDYISVKVQNPFSMLSLTVWLLYAFCQTMMILNYDLKKFKENHFQRVKILSWIRVYNLMILFLFSTLFVHYFLMNQVNNLDFSCYILISAVLVFTVGWLYFKPQVFYDFNNEISEETSNQFSLVTDTSLVIKTKEIKNSLPLVKELTPDKKQEYLEKLDYIFSTKKLFLKKDFVIRDLSDETGISVHHLSNLINSEFNLHFQDYVNLKRIEFFKDKINDPEWKDLSLEGMAWGSGFKSRTTCFRAFIKHTGKSPSEYFKINRINSEKTSSSFYLKES</sequence>
<keyword evidence="2" id="KW-0472">Membrane</keyword>
<dbReference type="Gene3D" id="1.10.10.60">
    <property type="entry name" value="Homeodomain-like"/>
    <property type="match status" value="1"/>
</dbReference>
<feature type="transmembrane region" description="Helical" evidence="2">
    <location>
        <begin position="65"/>
        <end position="88"/>
    </location>
</feature>
<feature type="transmembrane region" description="Helical" evidence="2">
    <location>
        <begin position="6"/>
        <end position="27"/>
    </location>
</feature>
<reference evidence="4 7" key="1">
    <citation type="submission" date="2016-11" db="EMBL/GenBank/DDBJ databases">
        <title>Whole genomes of Flavobacteriaceae.</title>
        <authorList>
            <person name="Stine C."/>
            <person name="Li C."/>
            <person name="Tadesse D."/>
        </authorList>
    </citation>
    <scope>NUCLEOTIDE SEQUENCE [LARGE SCALE GENOMIC DNA]</scope>
    <source>
        <strain evidence="4 7">ATCC 19366</strain>
    </source>
</reference>
<dbReference type="GO" id="GO:0003700">
    <property type="term" value="F:DNA-binding transcription factor activity"/>
    <property type="evidence" value="ECO:0007669"/>
    <property type="project" value="InterPro"/>
</dbReference>
<name>A0AB36P1G8_9FLAO</name>
<feature type="transmembrane region" description="Helical" evidence="2">
    <location>
        <begin position="138"/>
        <end position="160"/>
    </location>
</feature>
<evidence type="ECO:0000256" key="2">
    <source>
        <dbReference type="SAM" id="Phobius"/>
    </source>
</evidence>
<gene>
    <name evidence="4" type="ORF">B0A72_05945</name>
    <name evidence="5" type="ORF">SAMN05444387_1695</name>
</gene>
<dbReference type="PROSITE" id="PS01124">
    <property type="entry name" value="HTH_ARAC_FAMILY_2"/>
    <property type="match status" value="1"/>
</dbReference>
<dbReference type="GO" id="GO:0016301">
    <property type="term" value="F:kinase activity"/>
    <property type="evidence" value="ECO:0007669"/>
    <property type="project" value="UniProtKB-KW"/>
</dbReference>
<dbReference type="PANTHER" id="PTHR43280">
    <property type="entry name" value="ARAC-FAMILY TRANSCRIPTIONAL REGULATOR"/>
    <property type="match status" value="1"/>
</dbReference>
<dbReference type="EMBL" id="FRBX01000002">
    <property type="protein sequence ID" value="SHM01146.1"/>
    <property type="molecule type" value="Genomic_DNA"/>
</dbReference>
<feature type="domain" description="HTH araC/xylS-type" evidence="3">
    <location>
        <begin position="285"/>
        <end position="386"/>
    </location>
</feature>
<evidence type="ECO:0000259" key="3">
    <source>
        <dbReference type="PROSITE" id="PS01124"/>
    </source>
</evidence>
<evidence type="ECO:0000313" key="4">
    <source>
        <dbReference type="EMBL" id="OXB05564.1"/>
    </source>
</evidence>
<evidence type="ECO:0000313" key="5">
    <source>
        <dbReference type="EMBL" id="SHM01146.1"/>
    </source>
</evidence>
<dbReference type="PANTHER" id="PTHR43280:SF29">
    <property type="entry name" value="ARAC-FAMILY TRANSCRIPTIONAL REGULATOR"/>
    <property type="match status" value="1"/>
</dbReference>
<comment type="caution">
    <text evidence="4">The sequence shown here is derived from an EMBL/GenBank/DDBJ whole genome shotgun (WGS) entry which is preliminary data.</text>
</comment>
<keyword evidence="2" id="KW-1133">Transmembrane helix</keyword>
<dbReference type="AlphaFoldDB" id="A0AB36P1G8"/>
<dbReference type="InterPro" id="IPR018060">
    <property type="entry name" value="HTH_AraC"/>
</dbReference>
<keyword evidence="1 5" id="KW-0238">DNA-binding</keyword>
<dbReference type="EMBL" id="MUHB01000007">
    <property type="protein sequence ID" value="OXB05564.1"/>
    <property type="molecule type" value="Genomic_DNA"/>
</dbReference>
<keyword evidence="4" id="KW-0808">Transferase</keyword>
<keyword evidence="4" id="KW-0418">Kinase</keyword>
<organism evidence="4 7">
    <name type="scientific">Flavobacterium pectinovorum</name>
    <dbReference type="NCBI Taxonomy" id="29533"/>
    <lineage>
        <taxon>Bacteria</taxon>
        <taxon>Pseudomonadati</taxon>
        <taxon>Bacteroidota</taxon>
        <taxon>Flavobacteriia</taxon>
        <taxon>Flavobacteriales</taxon>
        <taxon>Flavobacteriaceae</taxon>
        <taxon>Flavobacterium</taxon>
    </lineage>
</organism>
<protein>
    <submittedName>
        <fullName evidence="5">AraC-type DNA-binding protein</fullName>
    </submittedName>
    <submittedName>
        <fullName evidence="4">Histidine kinase</fullName>
    </submittedName>
</protein>
<reference evidence="5 6" key="2">
    <citation type="submission" date="2016-11" db="EMBL/GenBank/DDBJ databases">
        <authorList>
            <person name="Varghese N."/>
            <person name="Submissions S."/>
        </authorList>
    </citation>
    <scope>NUCLEOTIDE SEQUENCE [LARGE SCALE GENOMIC DNA]</scope>
    <source>
        <strain evidence="5 6">DSM 6368</strain>
    </source>
</reference>
<feature type="transmembrane region" description="Helical" evidence="2">
    <location>
        <begin position="181"/>
        <end position="200"/>
    </location>
</feature>
<dbReference type="Pfam" id="PF12833">
    <property type="entry name" value="HTH_18"/>
    <property type="match status" value="1"/>
</dbReference>